<dbReference type="STRING" id="1219043.SCH01S_29_00190"/>
<evidence type="ECO:0000259" key="4">
    <source>
        <dbReference type="PROSITE" id="PS51891"/>
    </source>
</evidence>
<keyword evidence="3" id="KW-0862">Zinc</keyword>
<proteinExistence type="inferred from homology"/>
<evidence type="ECO:0000256" key="3">
    <source>
        <dbReference type="ARBA" id="ARBA00022833"/>
    </source>
</evidence>
<dbReference type="Proteomes" id="UP000033202">
    <property type="component" value="Unassembled WGS sequence"/>
</dbReference>
<keyword evidence="2" id="KW-0479">Metal-binding</keyword>
<dbReference type="AlphaFoldDB" id="A0A0E9MPF6"/>
<protein>
    <recommendedName>
        <fullName evidence="4">CENP-V/GFA domain-containing protein</fullName>
    </recommendedName>
</protein>
<dbReference type="InterPro" id="IPR011057">
    <property type="entry name" value="Mss4-like_sf"/>
</dbReference>
<dbReference type="GO" id="GO:0016846">
    <property type="term" value="F:carbon-sulfur lyase activity"/>
    <property type="evidence" value="ECO:0007669"/>
    <property type="project" value="InterPro"/>
</dbReference>
<name>A0A0E9MPF6_9SPHN</name>
<evidence type="ECO:0000256" key="2">
    <source>
        <dbReference type="ARBA" id="ARBA00022723"/>
    </source>
</evidence>
<dbReference type="Gene3D" id="2.170.150.70">
    <property type="match status" value="1"/>
</dbReference>
<comment type="caution">
    <text evidence="5">The sequence shown here is derived from an EMBL/GenBank/DDBJ whole genome shotgun (WGS) entry which is preliminary data.</text>
</comment>
<organism evidence="5 6">
    <name type="scientific">Sphingomonas changbaiensis NBRC 104936</name>
    <dbReference type="NCBI Taxonomy" id="1219043"/>
    <lineage>
        <taxon>Bacteria</taxon>
        <taxon>Pseudomonadati</taxon>
        <taxon>Pseudomonadota</taxon>
        <taxon>Alphaproteobacteria</taxon>
        <taxon>Sphingomonadales</taxon>
        <taxon>Sphingomonadaceae</taxon>
        <taxon>Sphingomonas</taxon>
    </lineage>
</organism>
<reference evidence="5 6" key="1">
    <citation type="submission" date="2015-04" db="EMBL/GenBank/DDBJ databases">
        <title>Whole genome shotgun sequence of Sphingomonas changbaiensis NBRC 104936.</title>
        <authorList>
            <person name="Katano-Makiyama Y."/>
            <person name="Hosoyama A."/>
            <person name="Hashimoto M."/>
            <person name="Noguchi M."/>
            <person name="Tsuchikane K."/>
            <person name="Ohji S."/>
            <person name="Yamazoe A."/>
            <person name="Ichikawa N."/>
            <person name="Kimura A."/>
            <person name="Fujita N."/>
        </authorList>
    </citation>
    <scope>NUCLEOTIDE SEQUENCE [LARGE SCALE GENOMIC DNA]</scope>
    <source>
        <strain evidence="5 6">NBRC 104936</strain>
    </source>
</reference>
<dbReference type="SUPFAM" id="SSF51316">
    <property type="entry name" value="Mss4-like"/>
    <property type="match status" value="1"/>
</dbReference>
<accession>A0A0E9MPF6</accession>
<comment type="similarity">
    <text evidence="1">Belongs to the Gfa family.</text>
</comment>
<gene>
    <name evidence="5" type="ORF">SCH01S_29_00190</name>
</gene>
<keyword evidence="6" id="KW-1185">Reference proteome</keyword>
<evidence type="ECO:0000313" key="5">
    <source>
        <dbReference type="EMBL" id="GAO39331.1"/>
    </source>
</evidence>
<sequence length="117" mass="12944">MSGLTASCACGAVTVTVPRRPDYINDCNCSLCTKLGTTWVYYAPDELIVDETGLDSFVRSDLAEAFLRTFRCAHCGCVTHWRLIRPYDPPRAGVNAQLFEPGVLDGIEVRLVDGRSW</sequence>
<evidence type="ECO:0000256" key="1">
    <source>
        <dbReference type="ARBA" id="ARBA00005495"/>
    </source>
</evidence>
<dbReference type="Pfam" id="PF04828">
    <property type="entry name" value="GFA"/>
    <property type="match status" value="1"/>
</dbReference>
<dbReference type="PROSITE" id="PS51891">
    <property type="entry name" value="CENP_V_GFA"/>
    <property type="match status" value="1"/>
</dbReference>
<evidence type="ECO:0000313" key="6">
    <source>
        <dbReference type="Proteomes" id="UP000033202"/>
    </source>
</evidence>
<dbReference type="EMBL" id="BBWU01000029">
    <property type="protein sequence ID" value="GAO39331.1"/>
    <property type="molecule type" value="Genomic_DNA"/>
</dbReference>
<feature type="domain" description="CENP-V/GFA" evidence="4">
    <location>
        <begin position="1"/>
        <end position="117"/>
    </location>
</feature>
<dbReference type="GO" id="GO:0046872">
    <property type="term" value="F:metal ion binding"/>
    <property type="evidence" value="ECO:0007669"/>
    <property type="project" value="UniProtKB-KW"/>
</dbReference>
<dbReference type="InterPro" id="IPR006913">
    <property type="entry name" value="CENP-V/GFA"/>
</dbReference>